<dbReference type="InterPro" id="IPR007303">
    <property type="entry name" value="TIP41-like"/>
</dbReference>
<comment type="caution">
    <text evidence="3">The sequence shown here is derived from an EMBL/GenBank/DDBJ whole genome shotgun (WGS) entry which is preliminary data.</text>
</comment>
<dbReference type="Proteomes" id="UP000663828">
    <property type="component" value="Unassembled WGS sequence"/>
</dbReference>
<accession>A0A814CFR6</accession>
<evidence type="ECO:0000313" key="3">
    <source>
        <dbReference type="EMBL" id="CAF0941479.1"/>
    </source>
</evidence>
<proteinExistence type="inferred from homology"/>
<dbReference type="EMBL" id="CAJNOR010000536">
    <property type="protein sequence ID" value="CAF0941479.1"/>
    <property type="molecule type" value="Genomic_DNA"/>
</dbReference>
<organism evidence="3 4">
    <name type="scientific">Adineta ricciae</name>
    <name type="common">Rotifer</name>
    <dbReference type="NCBI Taxonomy" id="249248"/>
    <lineage>
        <taxon>Eukaryota</taxon>
        <taxon>Metazoa</taxon>
        <taxon>Spiralia</taxon>
        <taxon>Gnathifera</taxon>
        <taxon>Rotifera</taxon>
        <taxon>Eurotatoria</taxon>
        <taxon>Bdelloidea</taxon>
        <taxon>Adinetida</taxon>
        <taxon>Adinetidae</taxon>
        <taxon>Adineta</taxon>
    </lineage>
</organism>
<evidence type="ECO:0000313" key="4">
    <source>
        <dbReference type="Proteomes" id="UP000663828"/>
    </source>
</evidence>
<gene>
    <name evidence="3" type="ORF">XAT740_LOCUS10142</name>
</gene>
<dbReference type="AlphaFoldDB" id="A0A814CFR6"/>
<dbReference type="GO" id="GO:0031929">
    <property type="term" value="P:TOR signaling"/>
    <property type="evidence" value="ECO:0007669"/>
    <property type="project" value="TreeGrafter"/>
</dbReference>
<dbReference type="Pfam" id="PF04176">
    <property type="entry name" value="TIP41"/>
    <property type="match status" value="1"/>
</dbReference>
<protein>
    <recommendedName>
        <fullName evidence="2">TIP41-like protein</fullName>
    </recommendedName>
</protein>
<sequence length="261" mass="30804">MSHPHPQPILFNNEWSISTSHGSILASEGARRQDYETGLDTHHLPEMIFDKTTLKIVHIKKKLEIVFNAFDALKHVDMYNNIEQIPKVSMSDVWTKSRSKDRELDYVKPYDWTYTTRYQGTLCSSNEYAWRVEATNQQLDLEKLKRQEPILFYDELTLYDDELADNGTSNLTLKIRCMPSGYFVLLRYFLRVDGVLFRCFDTRYHYEVGNCYVLREYIERESPVSSLKPEFQSTSDINAVITQLKINKHQLEKLFFEETTK</sequence>
<name>A0A814CFR6_ADIRI</name>
<evidence type="ECO:0000256" key="1">
    <source>
        <dbReference type="ARBA" id="ARBA00006658"/>
    </source>
</evidence>
<dbReference type="PANTHER" id="PTHR21021:SF16">
    <property type="entry name" value="TIP41-LIKE PROTEIN"/>
    <property type="match status" value="1"/>
</dbReference>
<comment type="similarity">
    <text evidence="1">Belongs to the TIP41 family.</text>
</comment>
<evidence type="ECO:0000256" key="2">
    <source>
        <dbReference type="ARBA" id="ARBA00018951"/>
    </source>
</evidence>
<keyword evidence="4" id="KW-1185">Reference proteome</keyword>
<dbReference type="InterPro" id="IPR051330">
    <property type="entry name" value="Phosphatase_reg/MetRdx"/>
</dbReference>
<dbReference type="GO" id="GO:0005829">
    <property type="term" value="C:cytosol"/>
    <property type="evidence" value="ECO:0007669"/>
    <property type="project" value="TreeGrafter"/>
</dbReference>
<dbReference type="PANTHER" id="PTHR21021">
    <property type="entry name" value="GAF/PUTATIVE CYTOSKELETAL PROTEIN"/>
    <property type="match status" value="1"/>
</dbReference>
<reference evidence="3" key="1">
    <citation type="submission" date="2021-02" db="EMBL/GenBank/DDBJ databases">
        <authorList>
            <person name="Nowell W R."/>
        </authorList>
    </citation>
    <scope>NUCLEOTIDE SEQUENCE</scope>
</reference>